<dbReference type="EMBL" id="JAHUTJ010043032">
    <property type="protein sequence ID" value="MED6281401.1"/>
    <property type="molecule type" value="Genomic_DNA"/>
</dbReference>
<evidence type="ECO:0000313" key="1">
    <source>
        <dbReference type="EMBL" id="MED6281401.1"/>
    </source>
</evidence>
<sequence>MTMLTHTYISKDNLERSNKTYILNLWEDARAPVKKTVCMGITCTLHAESPHLGNAPKAIFLQGNRASCSSKHNLNRQNVLLKTKIGKYVNENSYFENLAILKCSFCKQRGQERIKPQINRLTS</sequence>
<name>A0ABU7E3N1_9TELE</name>
<dbReference type="Proteomes" id="UP001352852">
    <property type="component" value="Unassembled WGS sequence"/>
</dbReference>
<organism evidence="1 2">
    <name type="scientific">Characodon lateralis</name>
    <dbReference type="NCBI Taxonomy" id="208331"/>
    <lineage>
        <taxon>Eukaryota</taxon>
        <taxon>Metazoa</taxon>
        <taxon>Chordata</taxon>
        <taxon>Craniata</taxon>
        <taxon>Vertebrata</taxon>
        <taxon>Euteleostomi</taxon>
        <taxon>Actinopterygii</taxon>
        <taxon>Neopterygii</taxon>
        <taxon>Teleostei</taxon>
        <taxon>Neoteleostei</taxon>
        <taxon>Acanthomorphata</taxon>
        <taxon>Ovalentaria</taxon>
        <taxon>Atherinomorphae</taxon>
        <taxon>Cyprinodontiformes</taxon>
        <taxon>Goodeidae</taxon>
        <taxon>Characodon</taxon>
    </lineage>
</organism>
<gene>
    <name evidence="1" type="ORF">CHARACLAT_021138</name>
</gene>
<evidence type="ECO:0000313" key="2">
    <source>
        <dbReference type="Proteomes" id="UP001352852"/>
    </source>
</evidence>
<protein>
    <submittedName>
        <fullName evidence="1">Uncharacterized protein</fullName>
    </submittedName>
</protein>
<proteinExistence type="predicted"/>
<accession>A0ABU7E3N1</accession>
<comment type="caution">
    <text evidence="1">The sequence shown here is derived from an EMBL/GenBank/DDBJ whole genome shotgun (WGS) entry which is preliminary data.</text>
</comment>
<keyword evidence="2" id="KW-1185">Reference proteome</keyword>
<reference evidence="1 2" key="1">
    <citation type="submission" date="2021-06" db="EMBL/GenBank/DDBJ databases">
        <authorList>
            <person name="Palmer J.M."/>
        </authorList>
    </citation>
    <scope>NUCLEOTIDE SEQUENCE [LARGE SCALE GENOMIC DNA]</scope>
    <source>
        <strain evidence="1 2">CL_MEX2019</strain>
        <tissue evidence="1">Muscle</tissue>
    </source>
</reference>